<protein>
    <recommendedName>
        <fullName evidence="3">Glutamate dehydrogenase</fullName>
    </recommendedName>
</protein>
<feature type="binding site" evidence="5">
    <location>
        <position position="71"/>
    </location>
    <ligand>
        <name>substrate</name>
    </ligand>
</feature>
<dbReference type="PANTHER" id="PTHR11606:SF13">
    <property type="entry name" value="GLUTAMATE DEHYDROGENASE 1, MITOCHONDRIAL"/>
    <property type="match status" value="1"/>
</dbReference>
<dbReference type="InterPro" id="IPR046346">
    <property type="entry name" value="Aminoacid_DH-like_N_sf"/>
</dbReference>
<dbReference type="GO" id="GO:0004352">
    <property type="term" value="F:glutamate dehydrogenase (NAD+) activity"/>
    <property type="evidence" value="ECO:0007669"/>
    <property type="project" value="TreeGrafter"/>
</dbReference>
<sequence>MKEVNPASRIALSSAVRTAVDILGFDKTLVEKLNFPDHLYEDRLEIKLDNGKNLKLPAWRAQYSNIRGPYKGGIRFHKDVSAEEVALLSALMAFKTALVNIPMGGGKGGVKVNAKNLSDSERERVARAYIRSFHEILGSKVDIPAPDISTDAQTMAWMMDEYSNIVGYVEPGVVSGKPQSLFGSRGRNNATSRGGKLVLDKLVTHLNIKKIPLTVAIQGAGNVGGWLAKLLDDDNKYKIVAISDSNGAIYNAKGLDVGDVLKYKRETGSVEYFEYAQTLTYSEMLELPVDVLVLAAIENQINDDNADNIRAKIILELANHPVTSRADAILDEKHITVIPDILANAGGVVVSYFEWVQNNTGFYWNENEVATNLERLMNEAVTQVLRSATEHDVNLRVASYIVALQRLKKAWELRGVIH</sequence>
<dbReference type="InterPro" id="IPR006095">
    <property type="entry name" value="Glu/Leu/Phe/Val/Trp_DH"/>
</dbReference>
<evidence type="ECO:0000259" key="8">
    <source>
        <dbReference type="SMART" id="SM00839"/>
    </source>
</evidence>
<dbReference type="CDD" id="cd01076">
    <property type="entry name" value="NAD_bind_1_Glu_DH"/>
    <property type="match status" value="1"/>
</dbReference>
<evidence type="ECO:0000313" key="9">
    <source>
        <dbReference type="EMBL" id="RLC37688.1"/>
    </source>
</evidence>
<evidence type="ECO:0000256" key="6">
    <source>
        <dbReference type="PIRSR" id="PIRSR000185-3"/>
    </source>
</evidence>
<feature type="active site" description="Proton donor" evidence="4">
    <location>
        <position position="107"/>
    </location>
</feature>
<comment type="similarity">
    <text evidence="1 3 7">Belongs to the Glu/Leu/Phe/Val dehydrogenases family.</text>
</comment>
<feature type="binding site" evidence="5">
    <location>
        <position position="191"/>
    </location>
    <ligand>
        <name>NAD(+)</name>
        <dbReference type="ChEBI" id="CHEBI:57540"/>
    </ligand>
</feature>
<accession>A0A420ZD97</accession>
<keyword evidence="2 3" id="KW-0560">Oxidoreductase</keyword>
<dbReference type="Gene3D" id="3.40.50.720">
    <property type="entry name" value="NAD(P)-binding Rossmann-like Domain"/>
    <property type="match status" value="1"/>
</dbReference>
<evidence type="ECO:0000256" key="7">
    <source>
        <dbReference type="RuleBase" id="RU004417"/>
    </source>
</evidence>
<organism evidence="9 10">
    <name type="scientific">candidate division Kazan bacterium</name>
    <dbReference type="NCBI Taxonomy" id="2202143"/>
    <lineage>
        <taxon>Bacteria</taxon>
        <taxon>Bacteria division Kazan-3B-28</taxon>
    </lineage>
</organism>
<dbReference type="GO" id="GO:0006538">
    <property type="term" value="P:L-glutamate catabolic process"/>
    <property type="evidence" value="ECO:0007669"/>
    <property type="project" value="TreeGrafter"/>
</dbReference>
<dbReference type="GO" id="GO:0000166">
    <property type="term" value="F:nucleotide binding"/>
    <property type="evidence" value="ECO:0007669"/>
    <property type="project" value="UniProtKB-KW"/>
</dbReference>
<dbReference type="Pfam" id="PF02812">
    <property type="entry name" value="ELFV_dehydrog_N"/>
    <property type="match status" value="1"/>
</dbReference>
<name>A0A420ZD97_UNCK3</name>
<feature type="binding site" evidence="5">
    <location>
        <position position="95"/>
    </location>
    <ligand>
        <name>substrate</name>
    </ligand>
</feature>
<feature type="binding site" evidence="5">
    <location>
        <position position="351"/>
    </location>
    <ligand>
        <name>substrate</name>
    </ligand>
</feature>
<dbReference type="SUPFAM" id="SSF51735">
    <property type="entry name" value="NAD(P)-binding Rossmann-fold domains"/>
    <property type="match status" value="1"/>
</dbReference>
<dbReference type="Pfam" id="PF00208">
    <property type="entry name" value="ELFV_dehydrog"/>
    <property type="match status" value="1"/>
</dbReference>
<evidence type="ECO:0000256" key="3">
    <source>
        <dbReference type="PIRNR" id="PIRNR000185"/>
    </source>
</evidence>
<dbReference type="InterPro" id="IPR006096">
    <property type="entry name" value="Glu/Leu/Phe/Val/Trp_DH_C"/>
</dbReference>
<evidence type="ECO:0000313" key="10">
    <source>
        <dbReference type="Proteomes" id="UP000281261"/>
    </source>
</evidence>
<feature type="binding site" evidence="5">
    <location>
        <position position="222"/>
    </location>
    <ligand>
        <name>NAD(+)</name>
        <dbReference type="ChEBI" id="CHEBI:57540"/>
    </ligand>
</feature>
<keyword evidence="5" id="KW-0520">NAD</keyword>
<feature type="domain" description="Glutamate/phenylalanine/leucine/valine/L-tryptophan dehydrogenase C-terminal" evidence="8">
    <location>
        <begin position="184"/>
        <end position="415"/>
    </location>
</feature>
<dbReference type="PIRSF" id="PIRSF000185">
    <property type="entry name" value="Glu_DH"/>
    <property type="match status" value="1"/>
</dbReference>
<gene>
    <name evidence="9" type="ORF">DRH29_01200</name>
</gene>
<dbReference type="PRINTS" id="PR00082">
    <property type="entry name" value="GLFDHDRGNASE"/>
</dbReference>
<dbReference type="SUPFAM" id="SSF53223">
    <property type="entry name" value="Aminoacid dehydrogenase-like, N-terminal domain"/>
    <property type="match status" value="1"/>
</dbReference>
<dbReference type="EMBL" id="QMNG01000002">
    <property type="protein sequence ID" value="RLC37688.1"/>
    <property type="molecule type" value="Genomic_DNA"/>
</dbReference>
<reference evidence="9 10" key="1">
    <citation type="submission" date="2018-06" db="EMBL/GenBank/DDBJ databases">
        <title>Extensive metabolic versatility and redundancy in microbially diverse, dynamic hydrothermal sediments.</title>
        <authorList>
            <person name="Dombrowski N."/>
            <person name="Teske A."/>
            <person name="Baker B.J."/>
        </authorList>
    </citation>
    <scope>NUCLEOTIDE SEQUENCE [LARGE SCALE GENOMIC DNA]</scope>
    <source>
        <strain evidence="9">B79_G16</strain>
    </source>
</reference>
<evidence type="ECO:0000256" key="2">
    <source>
        <dbReference type="ARBA" id="ARBA00023002"/>
    </source>
</evidence>
<keyword evidence="5" id="KW-0547">Nucleotide-binding</keyword>
<dbReference type="InterPro" id="IPR036291">
    <property type="entry name" value="NAD(P)-bd_dom_sf"/>
</dbReference>
<evidence type="ECO:0000256" key="4">
    <source>
        <dbReference type="PIRSR" id="PIRSR000185-1"/>
    </source>
</evidence>
<dbReference type="InterPro" id="IPR014362">
    <property type="entry name" value="Glu_DH"/>
</dbReference>
<dbReference type="InterPro" id="IPR033922">
    <property type="entry name" value="NAD_bind_Glu_DH"/>
</dbReference>
<comment type="caution">
    <text evidence="9">The sequence shown here is derived from an EMBL/GenBank/DDBJ whole genome shotgun (WGS) entry which is preliminary data.</text>
</comment>
<dbReference type="Proteomes" id="UP000281261">
    <property type="component" value="Unassembled WGS sequence"/>
</dbReference>
<feature type="site" description="Important for catalysis" evidence="6">
    <location>
        <position position="147"/>
    </location>
</feature>
<evidence type="ECO:0000256" key="1">
    <source>
        <dbReference type="ARBA" id="ARBA00006382"/>
    </source>
</evidence>
<dbReference type="AlphaFoldDB" id="A0A420ZD97"/>
<dbReference type="Gene3D" id="3.40.50.10860">
    <property type="entry name" value="Leucine Dehydrogenase, chain A, domain 1"/>
    <property type="match status" value="1"/>
</dbReference>
<dbReference type="InterPro" id="IPR006097">
    <property type="entry name" value="Glu/Leu/Phe/Val/Trp_DH_dimer"/>
</dbReference>
<evidence type="ECO:0000256" key="5">
    <source>
        <dbReference type="PIRSR" id="PIRSR000185-2"/>
    </source>
</evidence>
<dbReference type="PANTHER" id="PTHR11606">
    <property type="entry name" value="GLUTAMATE DEHYDROGENASE"/>
    <property type="match status" value="1"/>
</dbReference>
<dbReference type="SMART" id="SM00839">
    <property type="entry name" value="ELFV_dehydrog"/>
    <property type="match status" value="1"/>
</dbReference>
<proteinExistence type="inferred from homology"/>